<reference evidence="3 4" key="1">
    <citation type="journal article" date="2018" name="Nat. Ecol. Evol.">
        <title>Pezizomycetes genomes reveal the molecular basis of ectomycorrhizal truffle lifestyle.</title>
        <authorList>
            <person name="Murat C."/>
            <person name="Payen T."/>
            <person name="Noel B."/>
            <person name="Kuo A."/>
            <person name="Morin E."/>
            <person name="Chen J."/>
            <person name="Kohler A."/>
            <person name="Krizsan K."/>
            <person name="Balestrini R."/>
            <person name="Da Silva C."/>
            <person name="Montanini B."/>
            <person name="Hainaut M."/>
            <person name="Levati E."/>
            <person name="Barry K.W."/>
            <person name="Belfiori B."/>
            <person name="Cichocki N."/>
            <person name="Clum A."/>
            <person name="Dockter R.B."/>
            <person name="Fauchery L."/>
            <person name="Guy J."/>
            <person name="Iotti M."/>
            <person name="Le Tacon F."/>
            <person name="Lindquist E.A."/>
            <person name="Lipzen A."/>
            <person name="Malagnac F."/>
            <person name="Mello A."/>
            <person name="Molinier V."/>
            <person name="Miyauchi S."/>
            <person name="Poulain J."/>
            <person name="Riccioni C."/>
            <person name="Rubini A."/>
            <person name="Sitrit Y."/>
            <person name="Splivallo R."/>
            <person name="Traeger S."/>
            <person name="Wang M."/>
            <person name="Zifcakova L."/>
            <person name="Wipf D."/>
            <person name="Zambonelli A."/>
            <person name="Paolocci F."/>
            <person name="Nowrousian M."/>
            <person name="Ottonello S."/>
            <person name="Baldrian P."/>
            <person name="Spatafora J.W."/>
            <person name="Henrissat B."/>
            <person name="Nagy L.G."/>
            <person name="Aury J.M."/>
            <person name="Wincker P."/>
            <person name="Grigoriev I.V."/>
            <person name="Bonfante P."/>
            <person name="Martin F.M."/>
        </authorList>
    </citation>
    <scope>NUCLEOTIDE SEQUENCE [LARGE SCALE GENOMIC DNA]</scope>
    <source>
        <strain evidence="3 4">CCBAS932</strain>
    </source>
</reference>
<feature type="compositionally biased region" description="Polar residues" evidence="1">
    <location>
        <begin position="15"/>
        <end position="45"/>
    </location>
</feature>
<proteinExistence type="predicted"/>
<dbReference type="SMART" id="SM00546">
    <property type="entry name" value="CUE"/>
    <property type="match status" value="1"/>
</dbReference>
<dbReference type="GO" id="GO:0031624">
    <property type="term" value="F:ubiquitin conjugating enzyme binding"/>
    <property type="evidence" value="ECO:0007669"/>
    <property type="project" value="TreeGrafter"/>
</dbReference>
<dbReference type="GO" id="GO:0005737">
    <property type="term" value="C:cytoplasm"/>
    <property type="evidence" value="ECO:0007669"/>
    <property type="project" value="TreeGrafter"/>
</dbReference>
<dbReference type="PROSITE" id="PS51140">
    <property type="entry name" value="CUE"/>
    <property type="match status" value="1"/>
</dbReference>
<dbReference type="CDD" id="cd14372">
    <property type="entry name" value="CUE_Cue5p_like"/>
    <property type="match status" value="1"/>
</dbReference>
<dbReference type="AlphaFoldDB" id="A0A3N4KV97"/>
<evidence type="ECO:0000313" key="4">
    <source>
        <dbReference type="Proteomes" id="UP000277580"/>
    </source>
</evidence>
<dbReference type="PANTHER" id="PTHR16461:SF5">
    <property type="entry name" value="TOLL-INTERACTING PROTEIN"/>
    <property type="match status" value="1"/>
</dbReference>
<organism evidence="3 4">
    <name type="scientific">Morchella conica CCBAS932</name>
    <dbReference type="NCBI Taxonomy" id="1392247"/>
    <lineage>
        <taxon>Eukaryota</taxon>
        <taxon>Fungi</taxon>
        <taxon>Dikarya</taxon>
        <taxon>Ascomycota</taxon>
        <taxon>Pezizomycotina</taxon>
        <taxon>Pezizomycetes</taxon>
        <taxon>Pezizales</taxon>
        <taxon>Morchellaceae</taxon>
        <taxon>Morchella</taxon>
    </lineage>
</organism>
<feature type="compositionally biased region" description="Basic and acidic residues" evidence="1">
    <location>
        <begin position="1"/>
        <end position="11"/>
    </location>
</feature>
<dbReference type="GO" id="GO:0043130">
    <property type="term" value="F:ubiquitin binding"/>
    <property type="evidence" value="ECO:0007669"/>
    <property type="project" value="InterPro"/>
</dbReference>
<dbReference type="STRING" id="1392247.A0A3N4KV97"/>
<dbReference type="InterPro" id="IPR009060">
    <property type="entry name" value="UBA-like_sf"/>
</dbReference>
<feature type="domain" description="CUE" evidence="2">
    <location>
        <begin position="57"/>
        <end position="100"/>
    </location>
</feature>
<evidence type="ECO:0000259" key="2">
    <source>
        <dbReference type="PROSITE" id="PS51140"/>
    </source>
</evidence>
<evidence type="ECO:0000256" key="1">
    <source>
        <dbReference type="SAM" id="MobiDB-lite"/>
    </source>
</evidence>
<feature type="region of interest" description="Disordered" evidence="1">
    <location>
        <begin position="177"/>
        <end position="205"/>
    </location>
</feature>
<feature type="compositionally biased region" description="Basic and acidic residues" evidence="1">
    <location>
        <begin position="281"/>
        <end position="307"/>
    </location>
</feature>
<keyword evidence="4" id="KW-1185">Reference proteome</keyword>
<feature type="region of interest" description="Disordered" evidence="1">
    <location>
        <begin position="254"/>
        <end position="431"/>
    </location>
</feature>
<feature type="compositionally biased region" description="Basic and acidic residues" evidence="1">
    <location>
        <begin position="124"/>
        <end position="140"/>
    </location>
</feature>
<feature type="compositionally biased region" description="Basic and acidic residues" evidence="1">
    <location>
        <begin position="330"/>
        <end position="341"/>
    </location>
</feature>
<dbReference type="EMBL" id="ML119117">
    <property type="protein sequence ID" value="RPB14483.1"/>
    <property type="molecule type" value="Genomic_DNA"/>
</dbReference>
<dbReference type="InterPro" id="IPR003892">
    <property type="entry name" value="CUE"/>
</dbReference>
<dbReference type="OrthoDB" id="9942608at2759"/>
<evidence type="ECO:0000313" key="3">
    <source>
        <dbReference type="EMBL" id="RPB14483.1"/>
    </source>
</evidence>
<dbReference type="SUPFAM" id="SSF46934">
    <property type="entry name" value="UBA-like"/>
    <property type="match status" value="1"/>
</dbReference>
<name>A0A3N4KV97_9PEZI</name>
<dbReference type="Gene3D" id="1.10.8.10">
    <property type="entry name" value="DNA helicase RuvA subunit, C-terminal domain"/>
    <property type="match status" value="1"/>
</dbReference>
<dbReference type="InParanoid" id="A0A3N4KV97"/>
<dbReference type="Proteomes" id="UP000277580">
    <property type="component" value="Unassembled WGS sequence"/>
</dbReference>
<feature type="region of interest" description="Disordered" evidence="1">
    <location>
        <begin position="102"/>
        <end position="155"/>
    </location>
</feature>
<dbReference type="InterPro" id="IPR041807">
    <property type="entry name" value="Cue5/Don1_CUE"/>
</dbReference>
<gene>
    <name evidence="3" type="ORF">P167DRAFT_533897</name>
</gene>
<dbReference type="PANTHER" id="PTHR16461">
    <property type="entry name" value="TOLL-INTERACTING PROTEIN"/>
    <property type="match status" value="1"/>
</dbReference>
<sequence length="431" mass="47493">MESEHQEKLPEEFPANSTLDNSPALAKNSSQAPSQAPLGPSTTLETPPAKPPRPMSSQQQAQATLQEAFPSIDGVVVRAVLVASGGQIEPAFTALLSMSDPSVVEEDMRPPPQPPRPRPSTHSPQRDSDYNITQHTEHPRRQGPQGFATTPYMTSTPQNQLEADEIYARQLAEHFGAGNIGSRRGGGSVDYNTRNVETRRRQRIPLRDEDFDPNKERSFIDDELPVIKENILKGFAETQNKFNSWIIDIKKRLDGDSPENSPPPSARNSAQYARPATGRRGSRDGGYDADPRVLTDDFTHLHLRDTTTEAPQSRRPKANPGLFEPSSADKASRKVSFEDRPTNISDEDLYRPAPNPRPSAAVSPVRQPSPATTSKWEPLKSVEPAPMDRDPFSLGDSDDEREIPLKEQETAKPVSITGPQETGITTPKVPK</sequence>
<dbReference type="GO" id="GO:0006511">
    <property type="term" value="P:ubiquitin-dependent protein catabolic process"/>
    <property type="evidence" value="ECO:0007669"/>
    <property type="project" value="TreeGrafter"/>
</dbReference>
<protein>
    <recommendedName>
        <fullName evidence="2">CUE domain-containing protein</fullName>
    </recommendedName>
</protein>
<dbReference type="FunFam" id="1.10.8.10:FF:000064">
    <property type="entry name" value="Similar to CUE domain-containing protein"/>
    <property type="match status" value="1"/>
</dbReference>
<dbReference type="FunCoup" id="A0A3N4KV97">
    <property type="interactions" value="57"/>
</dbReference>
<feature type="compositionally biased region" description="Polar residues" evidence="1">
    <location>
        <begin position="55"/>
        <end position="65"/>
    </location>
</feature>
<feature type="region of interest" description="Disordered" evidence="1">
    <location>
        <begin position="1"/>
        <end position="66"/>
    </location>
</feature>
<dbReference type="Pfam" id="PF02845">
    <property type="entry name" value="CUE"/>
    <property type="match status" value="1"/>
</dbReference>
<accession>A0A3N4KV97</accession>